<dbReference type="RefSeq" id="WP_055085947.1">
    <property type="nucleotide sequence ID" value="NZ_CP059343.1"/>
</dbReference>
<accession>A0A7D7KYS3</accession>
<keyword evidence="2" id="KW-1185">Reference proteome</keyword>
<name>A0A7D7KYS3_KOCVA</name>
<sequence>MVLREWIGLPVELVTPENLSDWVLPQHPLHRAYENLSLVCRSNYLRASLTHHHGGGYCDLKASAAG</sequence>
<evidence type="ECO:0000313" key="1">
    <source>
        <dbReference type="EMBL" id="QMS56710.1"/>
    </source>
</evidence>
<dbReference type="AlphaFoldDB" id="A0A7D7KYS3"/>
<reference evidence="1 2" key="2">
    <citation type="submission" date="2020-07" db="EMBL/GenBank/DDBJ databases">
        <title>Genome of starter culture bacteria Kocuria salsicia reveals its technological properties and safety for usage in meat industry.</title>
        <authorList>
            <person name="Michael M."/>
            <person name="Konstantin K."/>
            <person name="Evgenii K."/>
            <person name="Galina S."/>
            <person name="Oksana K."/>
            <person name="Andrei L."/>
        </authorList>
    </citation>
    <scope>NUCLEOTIDE SEQUENCE [LARGE SCALE GENOMIC DNA]</scope>
    <source>
        <strain evidence="1 2">80</strain>
    </source>
</reference>
<dbReference type="KEGG" id="kvr:CIB50_0001424"/>
<evidence type="ECO:0000313" key="2">
    <source>
        <dbReference type="Proteomes" id="UP000216825"/>
    </source>
</evidence>
<dbReference type="Proteomes" id="UP000216825">
    <property type="component" value="Chromosome"/>
</dbReference>
<proteinExistence type="predicted"/>
<dbReference type="EMBL" id="CP059343">
    <property type="protein sequence ID" value="QMS56710.1"/>
    <property type="molecule type" value="Genomic_DNA"/>
</dbReference>
<gene>
    <name evidence="1" type="ORF">CIB50_0001424</name>
</gene>
<organism evidence="1 2">
    <name type="scientific">Kocuria varians</name>
    <name type="common">Micrococcus varians</name>
    <dbReference type="NCBI Taxonomy" id="1272"/>
    <lineage>
        <taxon>Bacteria</taxon>
        <taxon>Bacillati</taxon>
        <taxon>Actinomycetota</taxon>
        <taxon>Actinomycetes</taxon>
        <taxon>Micrococcales</taxon>
        <taxon>Micrococcaceae</taxon>
        <taxon>Kocuria</taxon>
    </lineage>
</organism>
<reference evidence="2" key="1">
    <citation type="submission" date="2017-08" db="EMBL/GenBank/DDBJ databases">
        <title>Draft Genome Sequence of Kocuria varians 80.</title>
        <authorList>
            <person name="Minaev M."/>
            <person name="Kurbakov K.A."/>
            <person name="Solodovnikova G.I."/>
            <person name="Kuznetsova O.A."/>
            <person name="Lisitsyn A.B."/>
        </authorList>
    </citation>
    <scope>NUCLEOTIDE SEQUENCE [LARGE SCALE GENOMIC DNA]</scope>
    <source>
        <strain evidence="2">80</strain>
    </source>
</reference>
<protein>
    <submittedName>
        <fullName evidence="1">Uncharacterized protein</fullName>
    </submittedName>
</protein>